<dbReference type="Gene3D" id="3.20.20.60">
    <property type="entry name" value="Phosphoenolpyruvate-binding domains"/>
    <property type="match status" value="1"/>
</dbReference>
<dbReference type="AlphaFoldDB" id="A0A382SEX1"/>
<reference evidence="1" key="1">
    <citation type="submission" date="2018-05" db="EMBL/GenBank/DDBJ databases">
        <authorList>
            <person name="Lanie J.A."/>
            <person name="Ng W.-L."/>
            <person name="Kazmierczak K.M."/>
            <person name="Andrzejewski T.M."/>
            <person name="Davidsen T.M."/>
            <person name="Wayne K.J."/>
            <person name="Tettelin H."/>
            <person name="Glass J.I."/>
            <person name="Rusch D."/>
            <person name="Podicherti R."/>
            <person name="Tsui H.-C.T."/>
            <person name="Winkler M.E."/>
        </authorList>
    </citation>
    <scope>NUCLEOTIDE SEQUENCE</scope>
</reference>
<dbReference type="InterPro" id="IPR040442">
    <property type="entry name" value="Pyrv_kinase-like_dom_sf"/>
</dbReference>
<name>A0A382SEX1_9ZZZZ</name>
<organism evidence="1">
    <name type="scientific">marine metagenome</name>
    <dbReference type="NCBI Taxonomy" id="408172"/>
    <lineage>
        <taxon>unclassified sequences</taxon>
        <taxon>metagenomes</taxon>
        <taxon>ecological metagenomes</taxon>
    </lineage>
</organism>
<dbReference type="EMBL" id="UINC01128185">
    <property type="protein sequence ID" value="SVD07767.1"/>
    <property type="molecule type" value="Genomic_DNA"/>
</dbReference>
<proteinExistence type="predicted"/>
<dbReference type="PROSITE" id="PS00110">
    <property type="entry name" value="PYRUVATE_KINASE"/>
    <property type="match status" value="1"/>
</dbReference>
<accession>A0A382SEX1</accession>
<dbReference type="GO" id="GO:0004743">
    <property type="term" value="F:pyruvate kinase activity"/>
    <property type="evidence" value="ECO:0007669"/>
    <property type="project" value="InterPro"/>
</dbReference>
<dbReference type="SUPFAM" id="SSF51621">
    <property type="entry name" value="Phosphoenolpyruvate/pyruvate domain"/>
    <property type="match status" value="1"/>
</dbReference>
<dbReference type="InterPro" id="IPR015813">
    <property type="entry name" value="Pyrv/PenolPyrv_kinase-like_dom"/>
</dbReference>
<sequence length="121" mass="13931">MLIVSQNISQYSISFPNDVIYRINLAWINNLQELERLLKKHDKQKIFLDLPINRIKPPNNKYSLDDIVSILNSYENIKYFAISNVNNANDLESYNDLIPKNVTIVPKIESPEGIGNVSEIV</sequence>
<protein>
    <submittedName>
        <fullName evidence="1">Uncharacterized protein</fullName>
    </submittedName>
</protein>
<evidence type="ECO:0000313" key="1">
    <source>
        <dbReference type="EMBL" id="SVD07767.1"/>
    </source>
</evidence>
<gene>
    <name evidence="1" type="ORF">METZ01_LOCUS360621</name>
</gene>
<feature type="non-terminal residue" evidence="1">
    <location>
        <position position="121"/>
    </location>
</feature>
<dbReference type="InterPro" id="IPR018209">
    <property type="entry name" value="Pyrv_Knase_AS"/>
</dbReference>